<evidence type="ECO:0000259" key="4">
    <source>
        <dbReference type="PROSITE" id="PS50102"/>
    </source>
</evidence>
<dbReference type="GO" id="GO:0005634">
    <property type="term" value="C:nucleus"/>
    <property type="evidence" value="ECO:0007669"/>
    <property type="project" value="TreeGrafter"/>
</dbReference>
<dbReference type="EMBL" id="JAACJL010000018">
    <property type="protein sequence ID" value="KAF4618252.1"/>
    <property type="molecule type" value="Genomic_DNA"/>
</dbReference>
<feature type="region of interest" description="Disordered" evidence="3">
    <location>
        <begin position="1"/>
        <end position="50"/>
    </location>
</feature>
<comment type="caution">
    <text evidence="5">The sequence shown here is derived from an EMBL/GenBank/DDBJ whole genome shotgun (WGS) entry which is preliminary data.</text>
</comment>
<dbReference type="InterPro" id="IPR012677">
    <property type="entry name" value="Nucleotide-bd_a/b_plait_sf"/>
</dbReference>
<keyword evidence="1 2" id="KW-0694">RNA-binding</keyword>
<evidence type="ECO:0000313" key="5">
    <source>
        <dbReference type="EMBL" id="KAF4618252.1"/>
    </source>
</evidence>
<accession>A0A8H4VQE4</accession>
<reference evidence="5 6" key="1">
    <citation type="submission" date="2019-12" db="EMBL/GenBank/DDBJ databases">
        <authorList>
            <person name="Floudas D."/>
            <person name="Bentzer J."/>
            <person name="Ahren D."/>
            <person name="Johansson T."/>
            <person name="Persson P."/>
            <person name="Tunlid A."/>
        </authorList>
    </citation>
    <scope>NUCLEOTIDE SEQUENCE [LARGE SCALE GENOMIC DNA]</scope>
    <source>
        <strain evidence="5 6">CBS 102.39</strain>
    </source>
</reference>
<proteinExistence type="predicted"/>
<organism evidence="5 6">
    <name type="scientific">Agrocybe pediades</name>
    <dbReference type="NCBI Taxonomy" id="84607"/>
    <lineage>
        <taxon>Eukaryota</taxon>
        <taxon>Fungi</taxon>
        <taxon>Dikarya</taxon>
        <taxon>Basidiomycota</taxon>
        <taxon>Agaricomycotina</taxon>
        <taxon>Agaricomycetes</taxon>
        <taxon>Agaricomycetidae</taxon>
        <taxon>Agaricales</taxon>
        <taxon>Agaricineae</taxon>
        <taxon>Strophariaceae</taxon>
        <taxon>Agrocybe</taxon>
    </lineage>
</organism>
<dbReference type="Pfam" id="PF00076">
    <property type="entry name" value="RRM_1"/>
    <property type="match status" value="1"/>
</dbReference>
<evidence type="ECO:0000256" key="2">
    <source>
        <dbReference type="PROSITE-ProRule" id="PRU00176"/>
    </source>
</evidence>
<dbReference type="InterPro" id="IPR000504">
    <property type="entry name" value="RRM_dom"/>
</dbReference>
<evidence type="ECO:0000256" key="3">
    <source>
        <dbReference type="SAM" id="MobiDB-lite"/>
    </source>
</evidence>
<dbReference type="Gene3D" id="3.30.70.330">
    <property type="match status" value="1"/>
</dbReference>
<gene>
    <name evidence="5" type="ORF">D9613_011621</name>
</gene>
<keyword evidence="6" id="KW-1185">Reference proteome</keyword>
<evidence type="ECO:0000256" key="1">
    <source>
        <dbReference type="ARBA" id="ARBA00022884"/>
    </source>
</evidence>
<feature type="compositionally biased region" description="Basic and acidic residues" evidence="3">
    <location>
        <begin position="1"/>
        <end position="10"/>
    </location>
</feature>
<dbReference type="GO" id="GO:0006406">
    <property type="term" value="P:mRNA export from nucleus"/>
    <property type="evidence" value="ECO:0007669"/>
    <property type="project" value="TreeGrafter"/>
</dbReference>
<dbReference type="PROSITE" id="PS50102">
    <property type="entry name" value="RRM"/>
    <property type="match status" value="1"/>
</dbReference>
<dbReference type="GO" id="GO:0003729">
    <property type="term" value="F:mRNA binding"/>
    <property type="evidence" value="ECO:0007669"/>
    <property type="project" value="TreeGrafter"/>
</dbReference>
<name>A0A8H4VQE4_9AGAR</name>
<dbReference type="AlphaFoldDB" id="A0A8H4VQE4"/>
<feature type="region of interest" description="Disordered" evidence="3">
    <location>
        <begin position="160"/>
        <end position="243"/>
    </location>
</feature>
<dbReference type="InterPro" id="IPR051229">
    <property type="entry name" value="ALYREF_mRNA_export"/>
</dbReference>
<dbReference type="Proteomes" id="UP000521872">
    <property type="component" value="Unassembled WGS sequence"/>
</dbReference>
<dbReference type="SMART" id="SM00360">
    <property type="entry name" value="RRM"/>
    <property type="match status" value="1"/>
</dbReference>
<sequence length="243" mass="26275">MASTRGREQRVTALHGPKRQFLGNRAGHAPPSWRTNVAGPSSRPVNPLAEPGSKIFISRLPADVGEKEVEDLFRMTVGPLRESFLVYNSQGKSKGMAVVAFQRPGDALVAKAKYDGKVVDGRRTIKIEIMTDSNNPYGPAPPRPPQSLLERIAPVQIAAGTSAPNGTVPVPPVPNATRVPPKKQPNPPRAAPVASAAPLPPRRIKTKKGPKRLKKRQPVTVDDLDKEMEDYRAAAPEYGENQA</sequence>
<dbReference type="SUPFAM" id="SSF54928">
    <property type="entry name" value="RNA-binding domain, RBD"/>
    <property type="match status" value="1"/>
</dbReference>
<evidence type="ECO:0000313" key="6">
    <source>
        <dbReference type="Proteomes" id="UP000521872"/>
    </source>
</evidence>
<dbReference type="PANTHER" id="PTHR19965:SF35">
    <property type="entry name" value="RNA ANNEALING PROTEIN YRA1"/>
    <property type="match status" value="1"/>
</dbReference>
<dbReference type="InterPro" id="IPR035979">
    <property type="entry name" value="RBD_domain_sf"/>
</dbReference>
<feature type="compositionally biased region" description="Basic residues" evidence="3">
    <location>
        <begin position="202"/>
        <end position="217"/>
    </location>
</feature>
<dbReference type="PANTHER" id="PTHR19965">
    <property type="entry name" value="RNA AND EXPORT FACTOR BINDING PROTEIN"/>
    <property type="match status" value="1"/>
</dbReference>
<protein>
    <recommendedName>
        <fullName evidence="4">RRM domain-containing protein</fullName>
    </recommendedName>
</protein>
<feature type="domain" description="RRM" evidence="4">
    <location>
        <begin position="53"/>
        <end position="132"/>
    </location>
</feature>